<sequence length="136" mass="15487">MRQQIPDSTLISLFESVGSKWQQLHDAVRNGDDHLVWQIDQEVNPLIAEVVEYRAKTSTEVHQQLAFIANLIRKDADDRGCVLRDASLMSMLLERYFGRQGQTASADTTHWNGRESKDGLYLSDGDFGEDQFISRS</sequence>
<name>A0ABS4DZK9_9HYPH</name>
<dbReference type="RefSeq" id="WP_209945530.1">
    <property type="nucleotide sequence ID" value="NZ_JAGGJU010000006.1"/>
</dbReference>
<evidence type="ECO:0000313" key="2">
    <source>
        <dbReference type="Proteomes" id="UP000759443"/>
    </source>
</evidence>
<gene>
    <name evidence="1" type="ORF">J2Z17_002575</name>
</gene>
<keyword evidence="2" id="KW-1185">Reference proteome</keyword>
<protein>
    <submittedName>
        <fullName evidence="1">Uncharacterized protein</fullName>
    </submittedName>
</protein>
<proteinExistence type="predicted"/>
<accession>A0ABS4DZK9</accession>
<comment type="caution">
    <text evidence="1">The sequence shown here is derived from an EMBL/GenBank/DDBJ whole genome shotgun (WGS) entry which is preliminary data.</text>
</comment>
<reference evidence="1 2" key="1">
    <citation type="submission" date="2021-03" db="EMBL/GenBank/DDBJ databases">
        <title>Genomic Encyclopedia of Type Strains, Phase IV (KMG-IV): sequencing the most valuable type-strain genomes for metagenomic binning, comparative biology and taxonomic classification.</title>
        <authorList>
            <person name="Goeker M."/>
        </authorList>
    </citation>
    <scope>NUCLEOTIDE SEQUENCE [LARGE SCALE GENOMIC DNA]</scope>
    <source>
        <strain evidence="1 2">DSM 21600</strain>
    </source>
</reference>
<organism evidence="1 2">
    <name type="scientific">Rhizobium halophytocola</name>
    <dbReference type="NCBI Taxonomy" id="735519"/>
    <lineage>
        <taxon>Bacteria</taxon>
        <taxon>Pseudomonadati</taxon>
        <taxon>Pseudomonadota</taxon>
        <taxon>Alphaproteobacteria</taxon>
        <taxon>Hyphomicrobiales</taxon>
        <taxon>Rhizobiaceae</taxon>
        <taxon>Rhizobium/Agrobacterium group</taxon>
        <taxon>Rhizobium</taxon>
    </lineage>
</organism>
<dbReference type="EMBL" id="JAGGJU010000006">
    <property type="protein sequence ID" value="MBP1851132.1"/>
    <property type="molecule type" value="Genomic_DNA"/>
</dbReference>
<evidence type="ECO:0000313" key="1">
    <source>
        <dbReference type="EMBL" id="MBP1851132.1"/>
    </source>
</evidence>
<dbReference type="Proteomes" id="UP000759443">
    <property type="component" value="Unassembled WGS sequence"/>
</dbReference>